<name>A0A222P2N9_9GAMM</name>
<keyword evidence="5 8" id="KW-0378">Hydrolase</keyword>
<evidence type="ECO:0000256" key="5">
    <source>
        <dbReference type="ARBA" id="ARBA00022801"/>
    </source>
</evidence>
<comment type="similarity">
    <text evidence="1">Belongs to the cytidine and deoxycytidylate deaminase family. ADAT2 subfamily.</text>
</comment>
<gene>
    <name evidence="8 10" type="primary">tadA</name>
    <name evidence="10" type="ORF">clem_07690</name>
</gene>
<evidence type="ECO:0000256" key="2">
    <source>
        <dbReference type="ARBA" id="ARBA00011738"/>
    </source>
</evidence>
<feature type="domain" description="CMP/dCMP-type deaminase" evidence="9">
    <location>
        <begin position="3"/>
        <end position="116"/>
    </location>
</feature>
<feature type="active site" description="Proton donor" evidence="8">
    <location>
        <position position="57"/>
    </location>
</feature>
<dbReference type="KEGG" id="lcd:clem_07690"/>
<accession>A0A222P2N9</accession>
<proteinExistence type="inferred from homology"/>
<evidence type="ECO:0000259" key="9">
    <source>
        <dbReference type="PROSITE" id="PS51747"/>
    </source>
</evidence>
<feature type="binding site" evidence="8">
    <location>
        <position position="85"/>
    </location>
    <ligand>
        <name>Zn(2+)</name>
        <dbReference type="ChEBI" id="CHEBI:29105"/>
        <note>catalytic</note>
    </ligand>
</feature>
<evidence type="ECO:0000256" key="7">
    <source>
        <dbReference type="ARBA" id="ARBA00048045"/>
    </source>
</evidence>
<dbReference type="InterPro" id="IPR016192">
    <property type="entry name" value="APOBEC/CMP_deaminase_Zn-bd"/>
</dbReference>
<comment type="catalytic activity">
    <reaction evidence="7 8">
        <text>adenosine(34) in tRNA + H2O + H(+) = inosine(34) in tRNA + NH4(+)</text>
        <dbReference type="Rhea" id="RHEA:43168"/>
        <dbReference type="Rhea" id="RHEA-COMP:10373"/>
        <dbReference type="Rhea" id="RHEA-COMP:10374"/>
        <dbReference type="ChEBI" id="CHEBI:15377"/>
        <dbReference type="ChEBI" id="CHEBI:15378"/>
        <dbReference type="ChEBI" id="CHEBI:28938"/>
        <dbReference type="ChEBI" id="CHEBI:74411"/>
        <dbReference type="ChEBI" id="CHEBI:82852"/>
        <dbReference type="EC" id="3.5.4.33"/>
    </reaction>
</comment>
<dbReference type="PANTHER" id="PTHR11079">
    <property type="entry name" value="CYTOSINE DEAMINASE FAMILY MEMBER"/>
    <property type="match status" value="1"/>
</dbReference>
<dbReference type="Proteomes" id="UP000201728">
    <property type="component" value="Chromosome"/>
</dbReference>
<keyword evidence="6 8" id="KW-0862">Zinc</keyword>
<dbReference type="GO" id="GO:0008270">
    <property type="term" value="F:zinc ion binding"/>
    <property type="evidence" value="ECO:0007669"/>
    <property type="project" value="UniProtKB-UniRule"/>
</dbReference>
<dbReference type="HAMAP" id="MF_00972">
    <property type="entry name" value="tRNA_aden_deaminase"/>
    <property type="match status" value="1"/>
</dbReference>
<dbReference type="InterPro" id="IPR028883">
    <property type="entry name" value="tRNA_aden_deaminase"/>
</dbReference>
<protein>
    <recommendedName>
        <fullName evidence="8">tRNA-specific adenosine deaminase</fullName>
        <ecNumber evidence="8">3.5.4.33</ecNumber>
    </recommendedName>
</protein>
<evidence type="ECO:0000256" key="4">
    <source>
        <dbReference type="ARBA" id="ARBA00022723"/>
    </source>
</evidence>
<dbReference type="PANTHER" id="PTHR11079:SF202">
    <property type="entry name" value="TRNA-SPECIFIC ADENOSINE DEAMINASE"/>
    <property type="match status" value="1"/>
</dbReference>
<keyword evidence="11" id="KW-1185">Reference proteome</keyword>
<comment type="subunit">
    <text evidence="2 8">Homodimer.</text>
</comment>
<dbReference type="NCBIfam" id="NF008113">
    <property type="entry name" value="PRK10860.1"/>
    <property type="match status" value="1"/>
</dbReference>
<comment type="function">
    <text evidence="8">Catalyzes the deamination of adenosine to inosine at the wobble position 34 of tRNA(Arg2).</text>
</comment>
<dbReference type="GO" id="GO:0002100">
    <property type="term" value="P:tRNA wobble adenosine to inosine editing"/>
    <property type="evidence" value="ECO:0007669"/>
    <property type="project" value="UniProtKB-UniRule"/>
</dbReference>
<dbReference type="Gene3D" id="3.40.140.10">
    <property type="entry name" value="Cytidine Deaminase, domain 2"/>
    <property type="match status" value="1"/>
</dbReference>
<dbReference type="PROSITE" id="PS51747">
    <property type="entry name" value="CYT_DCMP_DEAMINASES_2"/>
    <property type="match status" value="1"/>
</dbReference>
<evidence type="ECO:0000313" key="10">
    <source>
        <dbReference type="EMBL" id="ASQ46091.1"/>
    </source>
</evidence>
<organism evidence="10 11">
    <name type="scientific">Legionella clemsonensis</name>
    <dbReference type="NCBI Taxonomy" id="1867846"/>
    <lineage>
        <taxon>Bacteria</taxon>
        <taxon>Pseudomonadati</taxon>
        <taxon>Pseudomonadota</taxon>
        <taxon>Gammaproteobacteria</taxon>
        <taxon>Legionellales</taxon>
        <taxon>Legionellaceae</taxon>
        <taxon>Legionella</taxon>
    </lineage>
</organism>
<evidence type="ECO:0000256" key="1">
    <source>
        <dbReference type="ARBA" id="ARBA00010669"/>
    </source>
</evidence>
<comment type="cofactor">
    <cofactor evidence="8">
        <name>Zn(2+)</name>
        <dbReference type="ChEBI" id="CHEBI:29105"/>
    </cofactor>
    <text evidence="8">Binds 1 zinc ion per subunit.</text>
</comment>
<dbReference type="EC" id="3.5.4.33" evidence="8"/>
<feature type="binding site" evidence="8">
    <location>
        <position position="88"/>
    </location>
    <ligand>
        <name>Zn(2+)</name>
        <dbReference type="ChEBI" id="CHEBI:29105"/>
        <note>catalytic</note>
    </ligand>
</feature>
<dbReference type="GO" id="GO:0052717">
    <property type="term" value="F:tRNA-specific adenosine-34 deaminase activity"/>
    <property type="evidence" value="ECO:0007669"/>
    <property type="project" value="UniProtKB-UniRule"/>
</dbReference>
<sequence length="152" mass="16960">MGIKDFFWMTEAYNLALKAKDQGEIPVGAVLVAENNQLLGRGWNQVLQKHDPCAHAELIALREAARQLQNYRLLNTTLYVTLEPCAMCAGALVHARVKRVVFATRDFKAGAAGSVYNLLQGYPLNHRVIIDEGIMQQECALLLTDFFKAKRG</sequence>
<dbReference type="InterPro" id="IPR016193">
    <property type="entry name" value="Cytidine_deaminase-like"/>
</dbReference>
<evidence type="ECO:0000256" key="8">
    <source>
        <dbReference type="HAMAP-Rule" id="MF_00972"/>
    </source>
</evidence>
<evidence type="ECO:0000256" key="3">
    <source>
        <dbReference type="ARBA" id="ARBA00022694"/>
    </source>
</evidence>
<keyword evidence="4 8" id="KW-0479">Metal-binding</keyword>
<evidence type="ECO:0000256" key="6">
    <source>
        <dbReference type="ARBA" id="ARBA00022833"/>
    </source>
</evidence>
<dbReference type="CDD" id="cd01285">
    <property type="entry name" value="nucleoside_deaminase"/>
    <property type="match status" value="1"/>
</dbReference>
<reference evidence="10 11" key="1">
    <citation type="submission" date="2016-07" db="EMBL/GenBank/DDBJ databases">
        <authorList>
            <person name="Hassler H."/>
        </authorList>
    </citation>
    <scope>NUCLEOTIDE SEQUENCE [LARGE SCALE GENOMIC DNA]</scope>
    <source>
        <strain evidence="10 11">CDC-D5610</strain>
    </source>
</reference>
<evidence type="ECO:0000313" key="11">
    <source>
        <dbReference type="Proteomes" id="UP000201728"/>
    </source>
</evidence>
<dbReference type="Pfam" id="PF00383">
    <property type="entry name" value="dCMP_cyt_deam_1"/>
    <property type="match status" value="1"/>
</dbReference>
<dbReference type="SUPFAM" id="SSF53927">
    <property type="entry name" value="Cytidine deaminase-like"/>
    <property type="match status" value="1"/>
</dbReference>
<keyword evidence="3 8" id="KW-0819">tRNA processing</keyword>
<dbReference type="FunFam" id="3.40.140.10:FF:000005">
    <property type="entry name" value="tRNA-specific adenosine deaminase"/>
    <property type="match status" value="1"/>
</dbReference>
<dbReference type="AlphaFoldDB" id="A0A222P2N9"/>
<dbReference type="InterPro" id="IPR002125">
    <property type="entry name" value="CMP_dCMP_dom"/>
</dbReference>
<feature type="binding site" evidence="8">
    <location>
        <position position="55"/>
    </location>
    <ligand>
        <name>Zn(2+)</name>
        <dbReference type="ChEBI" id="CHEBI:29105"/>
        <note>catalytic</note>
    </ligand>
</feature>
<dbReference type="PROSITE" id="PS00903">
    <property type="entry name" value="CYT_DCMP_DEAMINASES_1"/>
    <property type="match status" value="1"/>
</dbReference>
<dbReference type="EMBL" id="CP016397">
    <property type="protein sequence ID" value="ASQ46091.1"/>
    <property type="molecule type" value="Genomic_DNA"/>
</dbReference>